<dbReference type="EMBL" id="CP045227">
    <property type="protein sequence ID" value="QFS50608.1"/>
    <property type="molecule type" value="Genomic_DNA"/>
</dbReference>
<organism evidence="2 3">
    <name type="scientific">Nostoc sphaeroides CCNUC1</name>
    <dbReference type="NCBI Taxonomy" id="2653204"/>
    <lineage>
        <taxon>Bacteria</taxon>
        <taxon>Bacillati</taxon>
        <taxon>Cyanobacteriota</taxon>
        <taxon>Cyanophyceae</taxon>
        <taxon>Nostocales</taxon>
        <taxon>Nostocaceae</taxon>
        <taxon>Nostoc</taxon>
    </lineage>
</organism>
<evidence type="ECO:0000313" key="2">
    <source>
        <dbReference type="EMBL" id="QFS50608.1"/>
    </source>
</evidence>
<keyword evidence="1" id="KW-0472">Membrane</keyword>
<sequence length="112" mass="12778">MVYSNPRKLLLTSVGVIAIAYISTCLFLYVRQPYLIFRPIPKILTLPSSPDIFLPYKDVRLAIVGSNEYIHGWWIPAPLPKELEVPKQIVTKASIKGKLKIRNYFQCWGMGA</sequence>
<evidence type="ECO:0000313" key="3">
    <source>
        <dbReference type="Proteomes" id="UP000326678"/>
    </source>
</evidence>
<dbReference type="KEGG" id="nsh:GXM_08102"/>
<dbReference type="GO" id="GO:0016787">
    <property type="term" value="F:hydrolase activity"/>
    <property type="evidence" value="ECO:0007669"/>
    <property type="project" value="UniProtKB-KW"/>
</dbReference>
<keyword evidence="1" id="KW-0812">Transmembrane</keyword>
<dbReference type="Proteomes" id="UP000326678">
    <property type="component" value="Chromosome Gxm2"/>
</dbReference>
<accession>A0A5P8WCY0</accession>
<dbReference type="RefSeq" id="WP_225892785.1">
    <property type="nucleotide sequence ID" value="NZ_CP045227.1"/>
</dbReference>
<protein>
    <submittedName>
        <fullName evidence="2">Alpha/beta hydrolase</fullName>
    </submittedName>
</protein>
<name>A0A5P8WCY0_9NOSO</name>
<keyword evidence="3" id="KW-1185">Reference proteome</keyword>
<reference evidence="2 3" key="1">
    <citation type="submission" date="2019-10" db="EMBL/GenBank/DDBJ databases">
        <title>Genomic and transcriptomic insights into the perfect genentic adaptation of a filamentous nitrogen-fixing cyanobacterium to rice fields.</title>
        <authorList>
            <person name="Chen Z."/>
        </authorList>
    </citation>
    <scope>NUCLEOTIDE SEQUENCE [LARGE SCALE GENOMIC DNA]</scope>
    <source>
        <strain evidence="2">CCNUC1</strain>
    </source>
</reference>
<gene>
    <name evidence="2" type="ORF">GXM_08102</name>
</gene>
<dbReference type="AlphaFoldDB" id="A0A5P8WCY0"/>
<keyword evidence="1" id="KW-1133">Transmembrane helix</keyword>
<proteinExistence type="predicted"/>
<keyword evidence="2" id="KW-0378">Hydrolase</keyword>
<feature type="transmembrane region" description="Helical" evidence="1">
    <location>
        <begin position="9"/>
        <end position="30"/>
    </location>
</feature>
<evidence type="ECO:0000256" key="1">
    <source>
        <dbReference type="SAM" id="Phobius"/>
    </source>
</evidence>